<evidence type="ECO:0000313" key="3">
    <source>
        <dbReference type="Proteomes" id="UP000198811"/>
    </source>
</evidence>
<proteinExistence type="predicted"/>
<dbReference type="PANTHER" id="PTHR35586">
    <property type="entry name" value="SLL1691 PROTEIN"/>
    <property type="match status" value="1"/>
</dbReference>
<keyword evidence="3" id="KW-1185">Reference proteome</keyword>
<dbReference type="Pfam" id="PF14261">
    <property type="entry name" value="DUF4351"/>
    <property type="match status" value="1"/>
</dbReference>
<dbReference type="InterPro" id="IPR025587">
    <property type="entry name" value="DUF4351"/>
</dbReference>
<protein>
    <recommendedName>
        <fullName evidence="1">DUF4351 domain-containing protein</fullName>
    </recommendedName>
</protein>
<dbReference type="Proteomes" id="UP000198811">
    <property type="component" value="Unassembled WGS sequence"/>
</dbReference>
<evidence type="ECO:0000259" key="1">
    <source>
        <dbReference type="Pfam" id="PF14261"/>
    </source>
</evidence>
<sequence>MTTRDINEIIDKIENTYPEGSEVAMTLAEKLRQEGIEKGIEKGREEGETKALIKTAIKLLTRKFGILPEELKMKISKLDTTTLEVIIEGILDYKSLEDVKKYIQ</sequence>
<reference evidence="2 3" key="1">
    <citation type="submission" date="2016-10" db="EMBL/GenBank/DDBJ databases">
        <authorList>
            <person name="Varghese N."/>
            <person name="Submissions S."/>
        </authorList>
    </citation>
    <scope>NUCLEOTIDE SEQUENCE [LARGE SCALE GENOMIC DNA]</scope>
    <source>
        <strain evidence="2 3">NLAE-zl-C224</strain>
    </source>
</reference>
<accession>A0ABY0QLY6</accession>
<organism evidence="2 3">
    <name type="scientific">Clostridium cochlearium</name>
    <dbReference type="NCBI Taxonomy" id="1494"/>
    <lineage>
        <taxon>Bacteria</taxon>
        <taxon>Bacillati</taxon>
        <taxon>Bacillota</taxon>
        <taxon>Clostridia</taxon>
        <taxon>Eubacteriales</taxon>
        <taxon>Clostridiaceae</taxon>
        <taxon>Clostridium</taxon>
    </lineage>
</organism>
<dbReference type="EMBL" id="FNGL01000012">
    <property type="protein sequence ID" value="SDL20773.1"/>
    <property type="molecule type" value="Genomic_DNA"/>
</dbReference>
<gene>
    <name evidence="2" type="ORF">SAMN05216497_11225</name>
</gene>
<comment type="caution">
    <text evidence="2">The sequence shown here is derived from an EMBL/GenBank/DDBJ whole genome shotgun (WGS) entry which is preliminary data.</text>
</comment>
<dbReference type="PANTHER" id="PTHR35586:SF1">
    <property type="entry name" value="SLL1691 PROTEIN"/>
    <property type="match status" value="1"/>
</dbReference>
<feature type="domain" description="DUF4351" evidence="1">
    <location>
        <begin position="42"/>
        <end position="102"/>
    </location>
</feature>
<dbReference type="RefSeq" id="WP_242868128.1">
    <property type="nucleotide sequence ID" value="NZ_FNGL01000012.1"/>
</dbReference>
<evidence type="ECO:0000313" key="2">
    <source>
        <dbReference type="EMBL" id="SDL20773.1"/>
    </source>
</evidence>
<name>A0ABY0QLY6_CLOCO</name>